<comment type="caution">
    <text evidence="2">The sequence shown here is derived from an EMBL/GenBank/DDBJ whole genome shotgun (WGS) entry which is preliminary data.</text>
</comment>
<sequence>MEFSTPEGGSNSTLINSNEGNEELSMDEVVIQEGSKVDEITDDIMMRKDELDLRYELPDHSRISEEEISVIGMCFDSLPLAQKFYANYAKKVRFVTKIRNTNFDKTREESKIPINQSIHYTREGYRANRITAMRCRARMYVMLDREKESWIVSTLELRHSHPYSTKKVVHYHEYRELTMHAKFVIMDNDEAGIRPNKMYLALANEVGGSSNLSFSEKDTFMPIDGGGFQYSLRVNFRPV</sequence>
<feature type="compositionally biased region" description="Polar residues" evidence="1">
    <location>
        <begin position="7"/>
        <end position="19"/>
    </location>
</feature>
<proteinExistence type="predicted"/>
<protein>
    <recommendedName>
        <fullName evidence="4">FAR1 domain-containing protein</fullName>
    </recommendedName>
</protein>
<dbReference type="AlphaFoldDB" id="A0A445CAT8"/>
<evidence type="ECO:0008006" key="4">
    <source>
        <dbReference type="Google" id="ProtNLM"/>
    </source>
</evidence>
<evidence type="ECO:0000313" key="2">
    <source>
        <dbReference type="EMBL" id="RYR48048.1"/>
    </source>
</evidence>
<gene>
    <name evidence="2" type="ORF">Ahy_A07g034045</name>
</gene>
<evidence type="ECO:0000256" key="1">
    <source>
        <dbReference type="SAM" id="MobiDB-lite"/>
    </source>
</evidence>
<feature type="region of interest" description="Disordered" evidence="1">
    <location>
        <begin position="1"/>
        <end position="25"/>
    </location>
</feature>
<dbReference type="PANTHER" id="PTHR47718">
    <property type="entry name" value="OS01G0519700 PROTEIN"/>
    <property type="match status" value="1"/>
</dbReference>
<organism evidence="2 3">
    <name type="scientific">Arachis hypogaea</name>
    <name type="common">Peanut</name>
    <dbReference type="NCBI Taxonomy" id="3818"/>
    <lineage>
        <taxon>Eukaryota</taxon>
        <taxon>Viridiplantae</taxon>
        <taxon>Streptophyta</taxon>
        <taxon>Embryophyta</taxon>
        <taxon>Tracheophyta</taxon>
        <taxon>Spermatophyta</taxon>
        <taxon>Magnoliopsida</taxon>
        <taxon>eudicotyledons</taxon>
        <taxon>Gunneridae</taxon>
        <taxon>Pentapetalae</taxon>
        <taxon>rosids</taxon>
        <taxon>fabids</taxon>
        <taxon>Fabales</taxon>
        <taxon>Fabaceae</taxon>
        <taxon>Papilionoideae</taxon>
        <taxon>50 kb inversion clade</taxon>
        <taxon>dalbergioids sensu lato</taxon>
        <taxon>Dalbergieae</taxon>
        <taxon>Pterocarpus clade</taxon>
        <taxon>Arachis</taxon>
    </lineage>
</organism>
<dbReference type="EMBL" id="SDMP01000007">
    <property type="protein sequence ID" value="RYR48048.1"/>
    <property type="molecule type" value="Genomic_DNA"/>
</dbReference>
<evidence type="ECO:0000313" key="3">
    <source>
        <dbReference type="Proteomes" id="UP000289738"/>
    </source>
</evidence>
<keyword evidence="3" id="KW-1185">Reference proteome</keyword>
<dbReference type="Proteomes" id="UP000289738">
    <property type="component" value="Chromosome A07"/>
</dbReference>
<reference evidence="2 3" key="1">
    <citation type="submission" date="2019-01" db="EMBL/GenBank/DDBJ databases">
        <title>Sequencing of cultivated peanut Arachis hypogaea provides insights into genome evolution and oil improvement.</title>
        <authorList>
            <person name="Chen X."/>
        </authorList>
    </citation>
    <scope>NUCLEOTIDE SEQUENCE [LARGE SCALE GENOMIC DNA]</scope>
    <source>
        <strain evidence="3">cv. Fuhuasheng</strain>
        <tissue evidence="2">Leaves</tissue>
    </source>
</reference>
<name>A0A445CAT8_ARAHY</name>
<accession>A0A445CAT8</accession>